<evidence type="ECO:0000259" key="2">
    <source>
        <dbReference type="PROSITE" id="PS50995"/>
    </source>
</evidence>
<dbReference type="SUPFAM" id="SSF46785">
    <property type="entry name" value="Winged helix' DNA-binding domain"/>
    <property type="match status" value="1"/>
</dbReference>
<name>A0ABT5ZPJ7_9ACTN</name>
<sequence>MDTTDSKATGSKATDQNALGGIDPATVSRLRLAIARIHRQMVQASSGQGLTFAQLSALARVEQHGPLRLGELAARERVAASSMTRTLAPLTAAGLVGKAPDPQDGRSWLIEVTAHGREVLAEIRRERSEMLAARIGGLTAEQCAALHAAIPVLEALTDEPE</sequence>
<dbReference type="PANTHER" id="PTHR39515">
    <property type="entry name" value="CONSERVED PROTEIN"/>
    <property type="match status" value="1"/>
</dbReference>
<dbReference type="SMART" id="SM00347">
    <property type="entry name" value="HTH_MARR"/>
    <property type="match status" value="1"/>
</dbReference>
<evidence type="ECO:0000256" key="1">
    <source>
        <dbReference type="SAM" id="MobiDB-lite"/>
    </source>
</evidence>
<evidence type="ECO:0000313" key="4">
    <source>
        <dbReference type="Proteomes" id="UP001216579"/>
    </source>
</evidence>
<reference evidence="3 4" key="1">
    <citation type="submission" date="2023-03" db="EMBL/GenBank/DDBJ databases">
        <title>Draft genome sequence of Streptomyces sp. RB6PN23 isolated from peat swamp forest in Thailand.</title>
        <authorList>
            <person name="Klaysubun C."/>
            <person name="Duangmal K."/>
        </authorList>
    </citation>
    <scope>NUCLEOTIDE SEQUENCE [LARGE SCALE GENOMIC DNA]</scope>
    <source>
        <strain evidence="3 4">RB6PN23</strain>
    </source>
</reference>
<dbReference type="InterPro" id="IPR052526">
    <property type="entry name" value="HTH-type_Bedaq_tolerance"/>
</dbReference>
<gene>
    <name evidence="3" type="ORF">P3G67_21475</name>
</gene>
<keyword evidence="4" id="KW-1185">Reference proteome</keyword>
<organism evidence="3 4">
    <name type="scientific">Streptomyces silvisoli</name>
    <dbReference type="NCBI Taxonomy" id="3034235"/>
    <lineage>
        <taxon>Bacteria</taxon>
        <taxon>Bacillati</taxon>
        <taxon>Actinomycetota</taxon>
        <taxon>Actinomycetes</taxon>
        <taxon>Kitasatosporales</taxon>
        <taxon>Streptomycetaceae</taxon>
        <taxon>Streptomyces</taxon>
    </lineage>
</organism>
<dbReference type="Pfam" id="PF01047">
    <property type="entry name" value="MarR"/>
    <property type="match status" value="1"/>
</dbReference>
<dbReference type="InterPro" id="IPR036388">
    <property type="entry name" value="WH-like_DNA-bd_sf"/>
</dbReference>
<feature type="compositionally biased region" description="Polar residues" evidence="1">
    <location>
        <begin position="1"/>
        <end position="17"/>
    </location>
</feature>
<dbReference type="Proteomes" id="UP001216579">
    <property type="component" value="Unassembled WGS sequence"/>
</dbReference>
<feature type="domain" description="HTH marR-type" evidence="2">
    <location>
        <begin position="23"/>
        <end position="158"/>
    </location>
</feature>
<feature type="region of interest" description="Disordered" evidence="1">
    <location>
        <begin position="1"/>
        <end position="20"/>
    </location>
</feature>
<dbReference type="PROSITE" id="PS50995">
    <property type="entry name" value="HTH_MARR_2"/>
    <property type="match status" value="1"/>
</dbReference>
<dbReference type="PANTHER" id="PTHR39515:SF2">
    <property type="entry name" value="HTH-TYPE TRANSCRIPTIONAL REGULATOR RV0880"/>
    <property type="match status" value="1"/>
</dbReference>
<evidence type="ECO:0000313" key="3">
    <source>
        <dbReference type="EMBL" id="MDF3291751.1"/>
    </source>
</evidence>
<dbReference type="EMBL" id="JARJBC010000014">
    <property type="protein sequence ID" value="MDF3291751.1"/>
    <property type="molecule type" value="Genomic_DNA"/>
</dbReference>
<accession>A0ABT5ZPJ7</accession>
<dbReference type="RefSeq" id="WP_276094912.1">
    <property type="nucleotide sequence ID" value="NZ_JARJBC010000014.1"/>
</dbReference>
<dbReference type="InterPro" id="IPR036390">
    <property type="entry name" value="WH_DNA-bd_sf"/>
</dbReference>
<dbReference type="InterPro" id="IPR000835">
    <property type="entry name" value="HTH_MarR-typ"/>
</dbReference>
<dbReference type="Gene3D" id="1.10.10.10">
    <property type="entry name" value="Winged helix-like DNA-binding domain superfamily/Winged helix DNA-binding domain"/>
    <property type="match status" value="1"/>
</dbReference>
<proteinExistence type="predicted"/>
<protein>
    <submittedName>
        <fullName evidence="3">MarR family transcriptional regulator</fullName>
    </submittedName>
</protein>
<comment type="caution">
    <text evidence="3">The sequence shown here is derived from an EMBL/GenBank/DDBJ whole genome shotgun (WGS) entry which is preliminary data.</text>
</comment>